<sequence>MMPRLLIISRRNLASREAHQQALSGELSTPDPVSTPLCFTEYPKGQIWIFRKAEMARIDQINLYICIFISICAFQYCTANGSRRYGIDIELVNVTDCPDYGKPKPFIKAPGCKDVYKEFKKGNRIKIYGGACETQDDLSTCHKLQYFDKGRGSGLLSQKVLDGQPLNLVGLPYLHLWNVENLNLSDSLKPVCLWNEGNSRDGELQFKKGDSYGFVENLSGYTNTEKCFSIECSGSKRHDLALVLVGENPINVTDSVRPICLWNDDYDFEKIANSNGKVVGRALTDGQNARYLQKIDLRVAPYVECFASNHTFFAEYMYPTENFCATDNGLSIKEGGTGLVFYNSTLRRYFLRGVLIERITSSNRSMGSYSLFTDTTNYMTWIAQNSRLD</sequence>
<gene>
    <name evidence="2" type="ORF">CLODIP_2_CD16273</name>
</gene>
<dbReference type="Gene3D" id="2.40.10.10">
    <property type="entry name" value="Trypsin-like serine proteases"/>
    <property type="match status" value="1"/>
</dbReference>
<dbReference type="AlphaFoldDB" id="A0A8S1E6F4"/>
<dbReference type="Pfam" id="PF00089">
    <property type="entry name" value="Trypsin"/>
    <property type="match status" value="1"/>
</dbReference>
<dbReference type="GO" id="GO:0004252">
    <property type="term" value="F:serine-type endopeptidase activity"/>
    <property type="evidence" value="ECO:0007669"/>
    <property type="project" value="InterPro"/>
</dbReference>
<keyword evidence="3" id="KW-1185">Reference proteome</keyword>
<dbReference type="InterPro" id="IPR001254">
    <property type="entry name" value="Trypsin_dom"/>
</dbReference>
<evidence type="ECO:0000313" key="2">
    <source>
        <dbReference type="EMBL" id="CAB3387949.1"/>
    </source>
</evidence>
<dbReference type="SUPFAM" id="SSF50494">
    <property type="entry name" value="Trypsin-like serine proteases"/>
    <property type="match status" value="1"/>
</dbReference>
<comment type="caution">
    <text evidence="2">The sequence shown here is derived from an EMBL/GenBank/DDBJ whole genome shotgun (WGS) entry which is preliminary data.</text>
</comment>
<accession>A0A8S1E6F4</accession>
<dbReference type="OrthoDB" id="6147874at2759"/>
<dbReference type="EMBL" id="CADEPI010000654">
    <property type="protein sequence ID" value="CAB3387949.1"/>
    <property type="molecule type" value="Genomic_DNA"/>
</dbReference>
<dbReference type="Proteomes" id="UP000494165">
    <property type="component" value="Unassembled WGS sequence"/>
</dbReference>
<dbReference type="GO" id="GO:0006508">
    <property type="term" value="P:proteolysis"/>
    <property type="evidence" value="ECO:0007669"/>
    <property type="project" value="InterPro"/>
</dbReference>
<name>A0A8S1E6F4_9INSE</name>
<organism evidence="2 3">
    <name type="scientific">Cloeon dipterum</name>
    <dbReference type="NCBI Taxonomy" id="197152"/>
    <lineage>
        <taxon>Eukaryota</taxon>
        <taxon>Metazoa</taxon>
        <taxon>Ecdysozoa</taxon>
        <taxon>Arthropoda</taxon>
        <taxon>Hexapoda</taxon>
        <taxon>Insecta</taxon>
        <taxon>Pterygota</taxon>
        <taxon>Palaeoptera</taxon>
        <taxon>Ephemeroptera</taxon>
        <taxon>Pisciforma</taxon>
        <taxon>Baetidae</taxon>
        <taxon>Cloeon</taxon>
    </lineage>
</organism>
<dbReference type="InterPro" id="IPR043504">
    <property type="entry name" value="Peptidase_S1_PA_chymotrypsin"/>
</dbReference>
<dbReference type="InterPro" id="IPR009003">
    <property type="entry name" value="Peptidase_S1_PA"/>
</dbReference>
<evidence type="ECO:0000259" key="1">
    <source>
        <dbReference type="Pfam" id="PF00089"/>
    </source>
</evidence>
<evidence type="ECO:0000313" key="3">
    <source>
        <dbReference type="Proteomes" id="UP000494165"/>
    </source>
</evidence>
<feature type="domain" description="Peptidase S1" evidence="1">
    <location>
        <begin position="222"/>
        <end position="382"/>
    </location>
</feature>
<proteinExistence type="predicted"/>
<protein>
    <recommendedName>
        <fullName evidence="1">Peptidase S1 domain-containing protein</fullName>
    </recommendedName>
</protein>
<reference evidence="2 3" key="1">
    <citation type="submission" date="2020-04" db="EMBL/GenBank/DDBJ databases">
        <authorList>
            <person name="Alioto T."/>
            <person name="Alioto T."/>
            <person name="Gomez Garrido J."/>
        </authorList>
    </citation>
    <scope>NUCLEOTIDE SEQUENCE [LARGE SCALE GENOMIC DNA]</scope>
</reference>